<comment type="caution">
    <text evidence="2">The sequence shown here is derived from an EMBL/GenBank/DDBJ whole genome shotgun (WGS) entry which is preliminary data.</text>
</comment>
<evidence type="ECO:0000259" key="1">
    <source>
        <dbReference type="Pfam" id="PF01323"/>
    </source>
</evidence>
<feature type="domain" description="DSBA-like thioredoxin" evidence="1">
    <location>
        <begin position="12"/>
        <end position="212"/>
    </location>
</feature>
<dbReference type="CDD" id="cd03024">
    <property type="entry name" value="DsbA_FrnE"/>
    <property type="match status" value="1"/>
</dbReference>
<keyword evidence="2" id="KW-0413">Isomerase</keyword>
<dbReference type="GO" id="GO:0016853">
    <property type="term" value="F:isomerase activity"/>
    <property type="evidence" value="ECO:0007669"/>
    <property type="project" value="UniProtKB-KW"/>
</dbReference>
<dbReference type="Pfam" id="PF01323">
    <property type="entry name" value="DSBA"/>
    <property type="match status" value="1"/>
</dbReference>
<gene>
    <name evidence="2" type="ORF">HNP71_000795</name>
</gene>
<name>A0A840VCH7_9PROT</name>
<evidence type="ECO:0000313" key="3">
    <source>
        <dbReference type="Proteomes" id="UP000553706"/>
    </source>
</evidence>
<evidence type="ECO:0000313" key="2">
    <source>
        <dbReference type="EMBL" id="MBB5372557.1"/>
    </source>
</evidence>
<dbReference type="PANTHER" id="PTHR13887:SF41">
    <property type="entry name" value="THIOREDOXIN SUPERFAMILY PROTEIN"/>
    <property type="match status" value="1"/>
</dbReference>
<keyword evidence="3" id="KW-1185">Reference proteome</keyword>
<dbReference type="GO" id="GO:0016491">
    <property type="term" value="F:oxidoreductase activity"/>
    <property type="evidence" value="ECO:0007669"/>
    <property type="project" value="InterPro"/>
</dbReference>
<dbReference type="InterPro" id="IPR036249">
    <property type="entry name" value="Thioredoxin-like_sf"/>
</dbReference>
<sequence>MNILAPRPARLVVEVVFDFVCPWCYLGVKRLSFLLARRQDLDVELSWRPFLLNPDMPRSGMPRADYMIRKFGAEDRARRLYASIADLGAAEGIEFNFTAIRRTPSSVDAHRLVREGAKHGVADQLVQRIFAAHFVEGMDIGSHAVLAGLAAQLGLDVGEVIDFLASGEGTESVHAENLHAHRLGINGVPCFVIDGEHAIAGAQETEVLERLLDLALCTSRDR</sequence>
<dbReference type="Proteomes" id="UP000553706">
    <property type="component" value="Unassembled WGS sequence"/>
</dbReference>
<dbReference type="SUPFAM" id="SSF52833">
    <property type="entry name" value="Thioredoxin-like"/>
    <property type="match status" value="1"/>
</dbReference>
<accession>A0A840VCH7</accession>
<protein>
    <submittedName>
        <fullName evidence="2">Putative DsbA family dithiol-disulfide isomerase</fullName>
    </submittedName>
</protein>
<dbReference type="PANTHER" id="PTHR13887">
    <property type="entry name" value="GLUTATHIONE S-TRANSFERASE KAPPA"/>
    <property type="match status" value="1"/>
</dbReference>
<reference evidence="2 3" key="1">
    <citation type="submission" date="2020-08" db="EMBL/GenBank/DDBJ databases">
        <title>Genomic Encyclopedia of Type Strains, Phase IV (KMG-IV): sequencing the most valuable type-strain genomes for metagenomic binning, comparative biology and taxonomic classification.</title>
        <authorList>
            <person name="Goeker M."/>
        </authorList>
    </citation>
    <scope>NUCLEOTIDE SEQUENCE [LARGE SCALE GENOMIC DNA]</scope>
    <source>
        <strain evidence="2 3">DSM 27026</strain>
    </source>
</reference>
<proteinExistence type="predicted"/>
<dbReference type="AlphaFoldDB" id="A0A840VCH7"/>
<organism evidence="2 3">
    <name type="scientific">Acidocella aromatica</name>
    <dbReference type="NCBI Taxonomy" id="1303579"/>
    <lineage>
        <taxon>Bacteria</taxon>
        <taxon>Pseudomonadati</taxon>
        <taxon>Pseudomonadota</taxon>
        <taxon>Alphaproteobacteria</taxon>
        <taxon>Acetobacterales</taxon>
        <taxon>Acidocellaceae</taxon>
        <taxon>Acidocella</taxon>
    </lineage>
</organism>
<dbReference type="InterPro" id="IPR001853">
    <property type="entry name" value="DSBA-like_thioredoxin_dom"/>
</dbReference>
<dbReference type="EMBL" id="JACHFJ010000002">
    <property type="protein sequence ID" value="MBB5372557.1"/>
    <property type="molecule type" value="Genomic_DNA"/>
</dbReference>
<dbReference type="Gene3D" id="3.40.30.10">
    <property type="entry name" value="Glutaredoxin"/>
    <property type="match status" value="1"/>
</dbReference>
<dbReference type="RefSeq" id="WP_183265569.1">
    <property type="nucleotide sequence ID" value="NZ_JACHFJ010000002.1"/>
</dbReference>